<dbReference type="EMBL" id="BAABDI010000001">
    <property type="protein sequence ID" value="GAA3956630.1"/>
    <property type="molecule type" value="Genomic_DNA"/>
</dbReference>
<organism evidence="1 2">
    <name type="scientific">Hymenobacter antarcticus</name>
    <dbReference type="NCBI Taxonomy" id="486270"/>
    <lineage>
        <taxon>Bacteria</taxon>
        <taxon>Pseudomonadati</taxon>
        <taxon>Bacteroidota</taxon>
        <taxon>Cytophagia</taxon>
        <taxon>Cytophagales</taxon>
        <taxon>Hymenobacteraceae</taxon>
        <taxon>Hymenobacter</taxon>
    </lineage>
</organism>
<protein>
    <recommendedName>
        <fullName evidence="3">N-acetyltransferase domain-containing protein</fullName>
    </recommendedName>
</protein>
<sequence>MSITSQAFTGQLPASFFEIPAAIHPSRPAENPVAILDLFQAEAARNNIVVFTDHVALRVVGIFPHEGGEAYFGFWETTDDLALNREAFARLAAETRRRGYARLLGPLNFNTFQAYRLRLGAAPSWGVFDREPGHPAYYPALLEQLGFTPSLTFESRLIRADTVPEAYGRKADLLAAFQQIPFDLIPLNPDTWQQHETELHALVDGIFSANPAYRRIPPAQFRRQYNAGFAAGLCPHTSVLFRDRPTGQLVALSFCQPNYAPLRLATTTAPDFARDYPRLPRKTLLAKTVGVHPDFRQQQLMSYLGAYGMMSFREFYQEIIFCLMRSDNFSRHFTDGLPAEVAHYALFGRALGG</sequence>
<comment type="caution">
    <text evidence="1">The sequence shown here is derived from an EMBL/GenBank/DDBJ whole genome shotgun (WGS) entry which is preliminary data.</text>
</comment>
<evidence type="ECO:0008006" key="3">
    <source>
        <dbReference type="Google" id="ProtNLM"/>
    </source>
</evidence>
<dbReference type="RefSeq" id="WP_345119708.1">
    <property type="nucleotide sequence ID" value="NZ_BAABDI010000001.1"/>
</dbReference>
<evidence type="ECO:0000313" key="1">
    <source>
        <dbReference type="EMBL" id="GAA3956630.1"/>
    </source>
</evidence>
<dbReference type="Proteomes" id="UP001501556">
    <property type="component" value="Unassembled WGS sequence"/>
</dbReference>
<keyword evidence="2" id="KW-1185">Reference proteome</keyword>
<evidence type="ECO:0000313" key="2">
    <source>
        <dbReference type="Proteomes" id="UP001501556"/>
    </source>
</evidence>
<reference evidence="2" key="1">
    <citation type="journal article" date="2019" name="Int. J. Syst. Evol. Microbiol.">
        <title>The Global Catalogue of Microorganisms (GCM) 10K type strain sequencing project: providing services to taxonomists for standard genome sequencing and annotation.</title>
        <authorList>
            <consortium name="The Broad Institute Genomics Platform"/>
            <consortium name="The Broad Institute Genome Sequencing Center for Infectious Disease"/>
            <person name="Wu L."/>
            <person name="Ma J."/>
        </authorList>
    </citation>
    <scope>NUCLEOTIDE SEQUENCE [LARGE SCALE GENOMIC DNA]</scope>
    <source>
        <strain evidence="2">JCM 17217</strain>
    </source>
</reference>
<name>A0ABP7P0V9_9BACT</name>
<gene>
    <name evidence="1" type="ORF">GCM10022407_00170</name>
</gene>
<accession>A0ABP7P0V9</accession>
<proteinExistence type="predicted"/>